<accession>A0A1B6KYD6</accession>
<organism evidence="1">
    <name type="scientific">Graphocephala atropunctata</name>
    <dbReference type="NCBI Taxonomy" id="36148"/>
    <lineage>
        <taxon>Eukaryota</taxon>
        <taxon>Metazoa</taxon>
        <taxon>Ecdysozoa</taxon>
        <taxon>Arthropoda</taxon>
        <taxon>Hexapoda</taxon>
        <taxon>Insecta</taxon>
        <taxon>Pterygota</taxon>
        <taxon>Neoptera</taxon>
        <taxon>Paraneoptera</taxon>
        <taxon>Hemiptera</taxon>
        <taxon>Auchenorrhyncha</taxon>
        <taxon>Membracoidea</taxon>
        <taxon>Cicadellidae</taxon>
        <taxon>Cicadellinae</taxon>
        <taxon>Cicadellini</taxon>
        <taxon>Graphocephala</taxon>
    </lineage>
</organism>
<gene>
    <name evidence="1" type="ORF">g.3947</name>
</gene>
<reference evidence="1" key="1">
    <citation type="submission" date="2015-11" db="EMBL/GenBank/DDBJ databases">
        <title>De novo transcriptome assembly of four potential Pierce s Disease insect vectors from Arizona vineyards.</title>
        <authorList>
            <person name="Tassone E.E."/>
        </authorList>
    </citation>
    <scope>NUCLEOTIDE SEQUENCE</scope>
</reference>
<evidence type="ECO:0000313" key="1">
    <source>
        <dbReference type="EMBL" id="JAT16415.1"/>
    </source>
</evidence>
<sequence length="238" mass="27651">MTTKLKVICSEGQDDQHESRPWWEPPYVVYGFANRRVRSRIERLMGNYVVEATNKNFMLRLKQRSRDVYEEDMKRRIQDREIAEVEREKRLILEGKMPVEEAPQALSNHPVFQIAQLAKKILEQRRKKAEAKTRHKRLKRFDYALLEGIEEADVGDSEMLSCIDMDESDADRARKFEEKEALFSEGLGGFSDEDYDRIKYVDPLVEDLEEAETVDDLYSLADEIVGPLSGKTCGGLVK</sequence>
<name>A0A1B6KYD6_9HEMI</name>
<dbReference type="EMBL" id="GEBQ01023562">
    <property type="protein sequence ID" value="JAT16415.1"/>
    <property type="molecule type" value="Transcribed_RNA"/>
</dbReference>
<proteinExistence type="predicted"/>
<protein>
    <submittedName>
        <fullName evidence="1">Uncharacterized protein</fullName>
    </submittedName>
</protein>
<dbReference type="AlphaFoldDB" id="A0A1B6KYD6"/>